<dbReference type="AlphaFoldDB" id="A0A8S0X0Q1"/>
<protein>
    <recommendedName>
        <fullName evidence="4">Protein kinase domain-containing protein</fullName>
    </recommendedName>
</protein>
<evidence type="ECO:0000313" key="3">
    <source>
        <dbReference type="Proteomes" id="UP000467700"/>
    </source>
</evidence>
<feature type="signal peptide" evidence="1">
    <location>
        <begin position="1"/>
        <end position="26"/>
    </location>
</feature>
<dbReference type="OrthoDB" id="3055424at2759"/>
<reference evidence="2 3" key="1">
    <citation type="submission" date="2020-01" db="EMBL/GenBank/DDBJ databases">
        <authorList>
            <person name="Gupta K D."/>
        </authorList>
    </citation>
    <scope>NUCLEOTIDE SEQUENCE [LARGE SCALE GENOMIC DNA]</scope>
</reference>
<organism evidence="2 3">
    <name type="scientific">Cyclocybe aegerita</name>
    <name type="common">Black poplar mushroom</name>
    <name type="synonym">Agrocybe aegerita</name>
    <dbReference type="NCBI Taxonomy" id="1973307"/>
    <lineage>
        <taxon>Eukaryota</taxon>
        <taxon>Fungi</taxon>
        <taxon>Dikarya</taxon>
        <taxon>Basidiomycota</taxon>
        <taxon>Agaricomycotina</taxon>
        <taxon>Agaricomycetes</taxon>
        <taxon>Agaricomycetidae</taxon>
        <taxon>Agaricales</taxon>
        <taxon>Agaricineae</taxon>
        <taxon>Bolbitiaceae</taxon>
        <taxon>Cyclocybe</taxon>
    </lineage>
</organism>
<evidence type="ECO:0000256" key="1">
    <source>
        <dbReference type="SAM" id="SignalP"/>
    </source>
</evidence>
<dbReference type="InterPro" id="IPR011009">
    <property type="entry name" value="Kinase-like_dom_sf"/>
</dbReference>
<accession>A0A8S0X0Q1</accession>
<dbReference type="Proteomes" id="UP000467700">
    <property type="component" value="Unassembled WGS sequence"/>
</dbReference>
<sequence length="260" mass="29272">MRTICHFFSLRYLAILLVSISASTTAYVIPLQLDYTALDRRATRASKTINIDGNVAELGEQLSPPDHGKSTVWRLKNWNGKASPGYVLKETAVKQPRSAMKVLVMKEVRGKMLAKMAEDLTPDREKWKRFMSEWKPKVAAAAAAIAKSKNMYHMDLNMSNIVVDGSKIQFIDWELYWDRGQAGFTDDKEKIERDLQTVWDTPNKFPKSNSPSASVPRSQGLQSVEALIVGRSSIIEGSVLFMTRLITSIETFDGDLYFAT</sequence>
<keyword evidence="1" id="KW-0732">Signal</keyword>
<dbReference type="SUPFAM" id="SSF56112">
    <property type="entry name" value="Protein kinase-like (PK-like)"/>
    <property type="match status" value="1"/>
</dbReference>
<evidence type="ECO:0000313" key="2">
    <source>
        <dbReference type="EMBL" id="CAA7270436.1"/>
    </source>
</evidence>
<dbReference type="EMBL" id="CACVBS010000090">
    <property type="protein sequence ID" value="CAA7270436.1"/>
    <property type="molecule type" value="Genomic_DNA"/>
</dbReference>
<evidence type="ECO:0008006" key="4">
    <source>
        <dbReference type="Google" id="ProtNLM"/>
    </source>
</evidence>
<gene>
    <name evidence="2" type="ORF">AAE3_LOCUS12705</name>
</gene>
<name>A0A8S0X0Q1_CYCAE</name>
<feature type="chain" id="PRO_5035775988" description="Protein kinase domain-containing protein" evidence="1">
    <location>
        <begin position="27"/>
        <end position="260"/>
    </location>
</feature>
<proteinExistence type="predicted"/>
<keyword evidence="3" id="KW-1185">Reference proteome</keyword>
<dbReference type="Gene3D" id="3.90.1200.10">
    <property type="match status" value="1"/>
</dbReference>
<comment type="caution">
    <text evidence="2">The sequence shown here is derived from an EMBL/GenBank/DDBJ whole genome shotgun (WGS) entry which is preliminary data.</text>
</comment>